<evidence type="ECO:0000256" key="1">
    <source>
        <dbReference type="SAM" id="Phobius"/>
    </source>
</evidence>
<dbReference type="AlphaFoldDB" id="A0A1L9UDP0"/>
<dbReference type="VEuPathDB" id="FungiDB:ASPBRDRAFT_678124"/>
<dbReference type="Proteomes" id="UP000184499">
    <property type="component" value="Unassembled WGS sequence"/>
</dbReference>
<keyword evidence="3" id="KW-1185">Reference proteome</keyword>
<sequence length="197" mass="22515">MVHLLLSALPKNDNIPGELLHAVMLQFQVAGLMLALAILYISLAFYFYTDPSNPRFLGIGGIIMVASVISVPLVYGLLGTWNIIIISLPKRAPNDGEPPTFRAWIREEFQNLTYSEYRNRLKECWGNWDVVKSCKSGEFTQAIATYWNIMSTLSLFRPDWKRLQRYIFAFILLEFAAFFVFFALGLVEMVKAPMKCS</sequence>
<keyword evidence="1" id="KW-0472">Membrane</keyword>
<evidence type="ECO:0000313" key="3">
    <source>
        <dbReference type="Proteomes" id="UP000184499"/>
    </source>
</evidence>
<gene>
    <name evidence="2" type="ORF">ASPBRDRAFT_678124</name>
</gene>
<keyword evidence="1" id="KW-1133">Transmembrane helix</keyword>
<proteinExistence type="predicted"/>
<dbReference type="GeneID" id="93581444"/>
<keyword evidence="1" id="KW-0812">Transmembrane</keyword>
<dbReference type="EMBL" id="KV878687">
    <property type="protein sequence ID" value="OJJ69762.1"/>
    <property type="molecule type" value="Genomic_DNA"/>
</dbReference>
<name>A0A1L9UDP0_ASPBC</name>
<dbReference type="RefSeq" id="XP_067477011.1">
    <property type="nucleotide sequence ID" value="XM_067628956.1"/>
</dbReference>
<reference evidence="3" key="1">
    <citation type="journal article" date="2017" name="Genome Biol.">
        <title>Comparative genomics reveals high biological diversity and specific adaptations in the industrially and medically important fungal genus Aspergillus.</title>
        <authorList>
            <person name="de Vries R.P."/>
            <person name="Riley R."/>
            <person name="Wiebenga A."/>
            <person name="Aguilar-Osorio G."/>
            <person name="Amillis S."/>
            <person name="Uchima C.A."/>
            <person name="Anderluh G."/>
            <person name="Asadollahi M."/>
            <person name="Askin M."/>
            <person name="Barry K."/>
            <person name="Battaglia E."/>
            <person name="Bayram O."/>
            <person name="Benocci T."/>
            <person name="Braus-Stromeyer S.A."/>
            <person name="Caldana C."/>
            <person name="Canovas D."/>
            <person name="Cerqueira G.C."/>
            <person name="Chen F."/>
            <person name="Chen W."/>
            <person name="Choi C."/>
            <person name="Clum A."/>
            <person name="Dos Santos R.A."/>
            <person name="Damasio A.R."/>
            <person name="Diallinas G."/>
            <person name="Emri T."/>
            <person name="Fekete E."/>
            <person name="Flipphi M."/>
            <person name="Freyberg S."/>
            <person name="Gallo A."/>
            <person name="Gournas C."/>
            <person name="Habgood R."/>
            <person name="Hainaut M."/>
            <person name="Harispe M.L."/>
            <person name="Henrissat B."/>
            <person name="Hilden K.S."/>
            <person name="Hope R."/>
            <person name="Hossain A."/>
            <person name="Karabika E."/>
            <person name="Karaffa L."/>
            <person name="Karanyi Z."/>
            <person name="Krasevec N."/>
            <person name="Kuo A."/>
            <person name="Kusch H."/>
            <person name="LaButti K."/>
            <person name="Lagendijk E.L."/>
            <person name="Lapidus A."/>
            <person name="Levasseur A."/>
            <person name="Lindquist E."/>
            <person name="Lipzen A."/>
            <person name="Logrieco A.F."/>
            <person name="MacCabe A."/>
            <person name="Maekelae M.R."/>
            <person name="Malavazi I."/>
            <person name="Melin P."/>
            <person name="Meyer V."/>
            <person name="Mielnichuk N."/>
            <person name="Miskei M."/>
            <person name="Molnar A.P."/>
            <person name="Mule G."/>
            <person name="Ngan C.Y."/>
            <person name="Orejas M."/>
            <person name="Orosz E."/>
            <person name="Ouedraogo J.P."/>
            <person name="Overkamp K.M."/>
            <person name="Park H.-S."/>
            <person name="Perrone G."/>
            <person name="Piumi F."/>
            <person name="Punt P.J."/>
            <person name="Ram A.F."/>
            <person name="Ramon A."/>
            <person name="Rauscher S."/>
            <person name="Record E."/>
            <person name="Riano-Pachon D.M."/>
            <person name="Robert V."/>
            <person name="Roehrig J."/>
            <person name="Ruller R."/>
            <person name="Salamov A."/>
            <person name="Salih N.S."/>
            <person name="Samson R.A."/>
            <person name="Sandor E."/>
            <person name="Sanguinetti M."/>
            <person name="Schuetze T."/>
            <person name="Sepcic K."/>
            <person name="Shelest E."/>
            <person name="Sherlock G."/>
            <person name="Sophianopoulou V."/>
            <person name="Squina F.M."/>
            <person name="Sun H."/>
            <person name="Susca A."/>
            <person name="Todd R.B."/>
            <person name="Tsang A."/>
            <person name="Unkles S.E."/>
            <person name="van de Wiele N."/>
            <person name="van Rossen-Uffink D."/>
            <person name="Oliveira J.V."/>
            <person name="Vesth T.C."/>
            <person name="Visser J."/>
            <person name="Yu J.-H."/>
            <person name="Zhou M."/>
            <person name="Andersen M.R."/>
            <person name="Archer D.B."/>
            <person name="Baker S.E."/>
            <person name="Benoit I."/>
            <person name="Brakhage A.A."/>
            <person name="Braus G.H."/>
            <person name="Fischer R."/>
            <person name="Frisvad J.C."/>
            <person name="Goldman G.H."/>
            <person name="Houbraken J."/>
            <person name="Oakley B."/>
            <person name="Pocsi I."/>
            <person name="Scazzocchio C."/>
            <person name="Seiboth B."/>
            <person name="vanKuyk P.A."/>
            <person name="Wortman J."/>
            <person name="Dyer P.S."/>
            <person name="Grigoriev I.V."/>
        </authorList>
    </citation>
    <scope>NUCLEOTIDE SEQUENCE [LARGE SCALE GENOMIC DNA]</scope>
    <source>
        <strain evidence="3">CBS 101740 / IMI 381727 / IBT 21946</strain>
    </source>
</reference>
<feature type="transmembrane region" description="Helical" evidence="1">
    <location>
        <begin position="56"/>
        <end position="78"/>
    </location>
</feature>
<feature type="transmembrane region" description="Helical" evidence="1">
    <location>
        <begin position="20"/>
        <end position="49"/>
    </location>
</feature>
<accession>A0A1L9UDP0</accession>
<organism evidence="2 3">
    <name type="scientific">Aspergillus brasiliensis (strain CBS 101740 / IMI 381727 / IBT 21946)</name>
    <dbReference type="NCBI Taxonomy" id="767769"/>
    <lineage>
        <taxon>Eukaryota</taxon>
        <taxon>Fungi</taxon>
        <taxon>Dikarya</taxon>
        <taxon>Ascomycota</taxon>
        <taxon>Pezizomycotina</taxon>
        <taxon>Eurotiomycetes</taxon>
        <taxon>Eurotiomycetidae</taxon>
        <taxon>Eurotiales</taxon>
        <taxon>Aspergillaceae</taxon>
        <taxon>Aspergillus</taxon>
        <taxon>Aspergillus subgen. Circumdati</taxon>
    </lineage>
</organism>
<evidence type="ECO:0000313" key="2">
    <source>
        <dbReference type="EMBL" id="OJJ69762.1"/>
    </source>
</evidence>
<protein>
    <submittedName>
        <fullName evidence="2">Uncharacterized protein</fullName>
    </submittedName>
</protein>
<feature type="transmembrane region" description="Helical" evidence="1">
    <location>
        <begin position="166"/>
        <end position="187"/>
    </location>
</feature>